<dbReference type="PANTHER" id="PTHR46295:SF1">
    <property type="entry name" value="ENDOPLASMIC RETICULUM RESIDENT PROTEIN 44"/>
    <property type="match status" value="1"/>
</dbReference>
<dbReference type="RefSeq" id="XP_002736479.1">
    <property type="nucleotide sequence ID" value="XM_002736433.2"/>
</dbReference>
<sequence>MITLTMGSHWIAATIFLLTYSQTCSSGSYPNVVSLNKQNFDSIINHNSVVFVNFYADWCRFSQMLKPVFGDAAEVLRKEFPQPGEVLFAELDCDTNGEIAAKYHISKYPTLKLFRNGRVAKREYRGQRSRDAFQTYIRNQVKDPINRLSELSDITTKIDEKKRNVIAFFNSETSADYVTFKKVASSLRDDCVFYAGIGDAFRPEMTAGNNIMFRPPRTKDQDMLYLGSLTNFDLLLTWSYDKCVPLVREITFENGEELTEEGLPFVILFHKPDDVEIIQTFNQVVARELIHEKGSVNFLTADGSKFTHPLHHLGKTVKDLPLLSIDSFKHMYLFPDITQLGVSGKLKQFIADLHSGKLHREFHHGPDPTKSPVIQGGVGLPDKTTTKEVKKEEPSVPPESSFVKLKPSENRYTILRDEL</sequence>
<dbReference type="InterPro" id="IPR041862">
    <property type="entry name" value="ERp44_PDI_b_2"/>
</dbReference>
<feature type="domain" description="Thioredoxin" evidence="3">
    <location>
        <begin position="18"/>
        <end position="142"/>
    </location>
</feature>
<dbReference type="PROSITE" id="PS51352">
    <property type="entry name" value="THIOREDOXIN_2"/>
    <property type="match status" value="1"/>
</dbReference>
<dbReference type="Pfam" id="PF00085">
    <property type="entry name" value="Thioredoxin"/>
    <property type="match status" value="1"/>
</dbReference>
<feature type="compositionally biased region" description="Basic and acidic residues" evidence="1">
    <location>
        <begin position="384"/>
        <end position="394"/>
    </location>
</feature>
<organism evidence="4 5">
    <name type="scientific">Saccoglossus kowalevskii</name>
    <name type="common">Acorn worm</name>
    <dbReference type="NCBI Taxonomy" id="10224"/>
    <lineage>
        <taxon>Eukaryota</taxon>
        <taxon>Metazoa</taxon>
        <taxon>Hemichordata</taxon>
        <taxon>Enteropneusta</taxon>
        <taxon>Harrimaniidae</taxon>
        <taxon>Saccoglossus</taxon>
    </lineage>
</organism>
<dbReference type="SUPFAM" id="SSF52833">
    <property type="entry name" value="Thioredoxin-like"/>
    <property type="match status" value="3"/>
</dbReference>
<gene>
    <name evidence="5" type="primary">LOC100366713</name>
</gene>
<evidence type="ECO:0000256" key="1">
    <source>
        <dbReference type="SAM" id="MobiDB-lite"/>
    </source>
</evidence>
<dbReference type="GeneID" id="100366713"/>
<evidence type="ECO:0000256" key="2">
    <source>
        <dbReference type="SAM" id="SignalP"/>
    </source>
</evidence>
<dbReference type="Gene3D" id="3.40.30.10">
    <property type="entry name" value="Glutaredoxin"/>
    <property type="match status" value="3"/>
</dbReference>
<dbReference type="InterPro" id="IPR052643">
    <property type="entry name" value="ERP44"/>
</dbReference>
<proteinExistence type="predicted"/>
<keyword evidence="4" id="KW-1185">Reference proteome</keyword>
<dbReference type="InterPro" id="IPR013766">
    <property type="entry name" value="Thioredoxin_domain"/>
</dbReference>
<accession>A0ABM0GSL6</accession>
<reference evidence="5" key="1">
    <citation type="submission" date="2025-08" db="UniProtKB">
        <authorList>
            <consortium name="RefSeq"/>
        </authorList>
    </citation>
    <scope>IDENTIFICATION</scope>
    <source>
        <tissue evidence="5">Testes</tissue>
    </source>
</reference>
<dbReference type="InterPro" id="IPR036249">
    <property type="entry name" value="Thioredoxin-like_sf"/>
</dbReference>
<evidence type="ECO:0000313" key="4">
    <source>
        <dbReference type="Proteomes" id="UP000694865"/>
    </source>
</evidence>
<feature type="region of interest" description="Disordered" evidence="1">
    <location>
        <begin position="365"/>
        <end position="403"/>
    </location>
</feature>
<evidence type="ECO:0000313" key="5">
    <source>
        <dbReference type="RefSeq" id="XP_002736479.1"/>
    </source>
</evidence>
<dbReference type="CDD" id="cd03072">
    <property type="entry name" value="PDI_b'_ERp44"/>
    <property type="match status" value="1"/>
</dbReference>
<dbReference type="Pfam" id="PF13848">
    <property type="entry name" value="Thioredoxin_6"/>
    <property type="match status" value="1"/>
</dbReference>
<name>A0ABM0GSL6_SACKO</name>
<dbReference type="Proteomes" id="UP000694865">
    <property type="component" value="Unplaced"/>
</dbReference>
<keyword evidence="2" id="KW-0732">Signal</keyword>
<protein>
    <submittedName>
        <fullName evidence="5">Endoplasmic reticulum resident protein 44-like</fullName>
    </submittedName>
</protein>
<feature type="chain" id="PRO_5046767853" evidence="2">
    <location>
        <begin position="27"/>
        <end position="419"/>
    </location>
</feature>
<feature type="signal peptide" evidence="2">
    <location>
        <begin position="1"/>
        <end position="26"/>
    </location>
</feature>
<evidence type="ECO:0000259" key="3">
    <source>
        <dbReference type="PROSITE" id="PS51352"/>
    </source>
</evidence>
<dbReference type="PANTHER" id="PTHR46295">
    <property type="entry name" value="ENDOPLASMIC RETICULUM RESIDENT PROTEIN 44"/>
    <property type="match status" value="1"/>
</dbReference>